<name>A0A5B0EJY0_9MICC</name>
<dbReference type="OrthoDB" id="236897at2"/>
<proteinExistence type="predicted"/>
<dbReference type="AlphaFoldDB" id="A0A5B0EJY0"/>
<comment type="caution">
    <text evidence="1">The sequence shown here is derived from an EMBL/GenBank/DDBJ whole genome shotgun (WGS) entry which is preliminary data.</text>
</comment>
<sequence>MIERTRAMYDFLRAAHQENHQPWGQMFLDGHGEHCVGATRFMEEHLELWVRALHRDEQPA</sequence>
<organism evidence="1 2">
    <name type="scientific">Paeniglutamicibacter gangotriensis</name>
    <dbReference type="NCBI Taxonomy" id="254787"/>
    <lineage>
        <taxon>Bacteria</taxon>
        <taxon>Bacillati</taxon>
        <taxon>Actinomycetota</taxon>
        <taxon>Actinomycetes</taxon>
        <taxon>Micrococcales</taxon>
        <taxon>Micrococcaceae</taxon>
        <taxon>Paeniglutamicibacter</taxon>
    </lineage>
</organism>
<accession>A0A5B0EJY0</accession>
<protein>
    <submittedName>
        <fullName evidence="1">Uncharacterized protein</fullName>
    </submittedName>
</protein>
<dbReference type="EMBL" id="VOBL01000003">
    <property type="protein sequence ID" value="KAA0979026.1"/>
    <property type="molecule type" value="Genomic_DNA"/>
</dbReference>
<evidence type="ECO:0000313" key="1">
    <source>
        <dbReference type="EMBL" id="KAA0979026.1"/>
    </source>
</evidence>
<evidence type="ECO:0000313" key="2">
    <source>
        <dbReference type="Proteomes" id="UP000323856"/>
    </source>
</evidence>
<dbReference type="RefSeq" id="WP_149618819.1">
    <property type="nucleotide sequence ID" value="NZ_JBITUG010000025.1"/>
</dbReference>
<gene>
    <name evidence="1" type="ORF">FQ154_04565</name>
</gene>
<reference evidence="1 2" key="1">
    <citation type="submission" date="2019-07" db="EMBL/GenBank/DDBJ databases">
        <title>Analysis of the biochemical properties, biological activity and biotechnological potential of siderophores and biosurfactants produced by Antarctic psychrotolerant bacteria.</title>
        <authorList>
            <person name="Styczynski M."/>
            <person name="Krucon T."/>
            <person name="Decewicz P."/>
            <person name="Dziewit L."/>
        </authorList>
    </citation>
    <scope>NUCLEOTIDE SEQUENCE [LARGE SCALE GENOMIC DNA]</scope>
    <source>
        <strain evidence="1 2">ANT_H27</strain>
    </source>
</reference>
<dbReference type="Proteomes" id="UP000323856">
    <property type="component" value="Unassembled WGS sequence"/>
</dbReference>